<keyword evidence="4" id="KW-0378">Hydrolase</keyword>
<dbReference type="InterPro" id="IPR035107">
    <property type="entry name" value="tRNA_thiolation_TtcA_Ctu1"/>
</dbReference>
<dbReference type="CDD" id="cd24138">
    <property type="entry name" value="TtcA-like"/>
    <property type="match status" value="1"/>
</dbReference>
<dbReference type="PIRSF" id="PIRSF004976">
    <property type="entry name" value="ATPase_YdaO"/>
    <property type="match status" value="1"/>
</dbReference>
<dbReference type="GO" id="GO:0008033">
    <property type="term" value="P:tRNA processing"/>
    <property type="evidence" value="ECO:0007669"/>
    <property type="project" value="UniProtKB-KW"/>
</dbReference>
<evidence type="ECO:0000313" key="5">
    <source>
        <dbReference type="Proteomes" id="UP000092952"/>
    </source>
</evidence>
<dbReference type="FunCoup" id="A0A1B1YWK5">
    <property type="interactions" value="381"/>
</dbReference>
<dbReference type="OrthoDB" id="9801054at2"/>
<dbReference type="EMBL" id="CP014671">
    <property type="protein sequence ID" value="ANX05096.1"/>
    <property type="molecule type" value="Genomic_DNA"/>
</dbReference>
<dbReference type="GO" id="GO:0016740">
    <property type="term" value="F:transferase activity"/>
    <property type="evidence" value="ECO:0007669"/>
    <property type="project" value="UniProtKB-KW"/>
</dbReference>
<accession>A0A1B1YWK5</accession>
<dbReference type="PANTHER" id="PTHR43686:SF1">
    <property type="entry name" value="AMINOTRAN_5 DOMAIN-CONTAINING PROTEIN"/>
    <property type="match status" value="1"/>
</dbReference>
<protein>
    <submittedName>
        <fullName evidence="4">Adenine nucleotide alpha hydrolase</fullName>
    </submittedName>
</protein>
<keyword evidence="5" id="KW-1185">Reference proteome</keyword>
<organism evidence="4 5">
    <name type="scientific">Immundisolibacter cernigliae</name>
    <dbReference type="NCBI Taxonomy" id="1810504"/>
    <lineage>
        <taxon>Bacteria</taxon>
        <taxon>Pseudomonadati</taxon>
        <taxon>Pseudomonadota</taxon>
        <taxon>Gammaproteobacteria</taxon>
        <taxon>Immundisolibacterales</taxon>
        <taxon>Immundisolibacteraceae</taxon>
        <taxon>Immundisolibacter</taxon>
    </lineage>
</organism>
<gene>
    <name evidence="4" type="ORF">PG2T_13525</name>
</gene>
<proteinExistence type="predicted"/>
<evidence type="ECO:0000256" key="1">
    <source>
        <dbReference type="ARBA" id="ARBA00022679"/>
    </source>
</evidence>
<evidence type="ECO:0000313" key="4">
    <source>
        <dbReference type="EMBL" id="ANX05096.1"/>
    </source>
</evidence>
<dbReference type="InterPro" id="IPR014729">
    <property type="entry name" value="Rossmann-like_a/b/a_fold"/>
</dbReference>
<sequence>MNPVVKPSRSLLAAAADAIREFDLIRDGDRILVGLSGGKDSLSLLHVLLYLQQRAPVRFTIGAANIDPQMPGYDPSPLAAYAQSLGVPYHQASYSLARAAKGSFEGRTLCAFCSRMRRGKLYGLAREHGYNTLALAHHLDDVAETFLMNAFFGGKLRAMPAVYTNDDGDLRVIRPLVYARERQTAAFAESAPLPVIPDNCPTCDSATRQRQQMKALLGELEAQHPRLYSVLRTTLAPLLRADATGGLPMPDAVQVLADLRLREPAEVLATD</sequence>
<keyword evidence="2" id="KW-0819">tRNA processing</keyword>
<dbReference type="Pfam" id="PF01171">
    <property type="entry name" value="ATP_bind_3"/>
    <property type="match status" value="1"/>
</dbReference>
<dbReference type="RefSeq" id="WP_068806593.1">
    <property type="nucleotide sequence ID" value="NZ_CP014671.1"/>
</dbReference>
<dbReference type="InterPro" id="IPR011063">
    <property type="entry name" value="TilS/TtcA_N"/>
</dbReference>
<dbReference type="Gene3D" id="3.40.50.620">
    <property type="entry name" value="HUPs"/>
    <property type="match status" value="1"/>
</dbReference>
<keyword evidence="1" id="KW-0808">Transferase</keyword>
<reference evidence="5" key="1">
    <citation type="submission" date="2016-03" db="EMBL/GenBank/DDBJ databases">
        <title>Complete genome sequence of Solimmundus cernigliae, representing a novel lineage of polycyclic aromatic hydrocarbon degraders within the Gammaproteobacteria.</title>
        <authorList>
            <person name="Singleton D.R."/>
            <person name="Dickey A.N."/>
            <person name="Scholl E.H."/>
            <person name="Wright F.A."/>
            <person name="Aitken M.D."/>
        </authorList>
    </citation>
    <scope>NUCLEOTIDE SEQUENCE [LARGE SCALE GENOMIC DNA]</scope>
    <source>
        <strain evidence="5">TR3.2</strain>
    </source>
</reference>
<dbReference type="Proteomes" id="UP000092952">
    <property type="component" value="Chromosome"/>
</dbReference>
<dbReference type="GO" id="GO:0016787">
    <property type="term" value="F:hydrolase activity"/>
    <property type="evidence" value="ECO:0007669"/>
    <property type="project" value="UniProtKB-KW"/>
</dbReference>
<dbReference type="STRING" id="1810504.PG2T_13525"/>
<dbReference type="SUPFAM" id="SSF52402">
    <property type="entry name" value="Adenine nucleotide alpha hydrolases-like"/>
    <property type="match status" value="1"/>
</dbReference>
<dbReference type="PANTHER" id="PTHR43686">
    <property type="entry name" value="SULFURTRANSFERASE-RELATED"/>
    <property type="match status" value="1"/>
</dbReference>
<name>A0A1B1YWK5_9GAMM</name>
<evidence type="ECO:0000259" key="3">
    <source>
        <dbReference type="Pfam" id="PF01171"/>
    </source>
</evidence>
<dbReference type="InParanoid" id="A0A1B1YWK5"/>
<evidence type="ECO:0000256" key="2">
    <source>
        <dbReference type="ARBA" id="ARBA00022694"/>
    </source>
</evidence>
<dbReference type="AlphaFoldDB" id="A0A1B1YWK5"/>
<feature type="domain" description="tRNA(Ile)-lysidine/2-thiocytidine synthase N-terminal" evidence="3">
    <location>
        <begin position="31"/>
        <end position="209"/>
    </location>
</feature>
<dbReference type="KEGG" id="gbi:PG2T_13525"/>